<dbReference type="Pfam" id="PF24048">
    <property type="entry name" value="LRR_NXF1-5"/>
    <property type="match status" value="1"/>
</dbReference>
<dbReference type="OrthoDB" id="25872at2759"/>
<evidence type="ECO:0000313" key="5">
    <source>
        <dbReference type="Proteomes" id="UP000002320"/>
    </source>
</evidence>
<dbReference type="VEuPathDB" id="VectorBase:CQUJHB000391"/>
<dbReference type="AlphaFoldDB" id="B0XER3"/>
<dbReference type="eggNOG" id="KOG3763">
    <property type="taxonomic scope" value="Eukaryota"/>
</dbReference>
<dbReference type="InterPro" id="IPR015245">
    <property type="entry name" value="Tap_RNA-bd"/>
</dbReference>
<evidence type="ECO:0000259" key="1">
    <source>
        <dbReference type="Pfam" id="PF09162"/>
    </source>
</evidence>
<evidence type="ECO:0000259" key="2">
    <source>
        <dbReference type="Pfam" id="PF24048"/>
    </source>
</evidence>
<dbReference type="GO" id="GO:0003723">
    <property type="term" value="F:RNA binding"/>
    <property type="evidence" value="ECO:0007669"/>
    <property type="project" value="InterPro"/>
</dbReference>
<feature type="domain" description="NXF1/2/3/5-like leucine-rich repeat" evidence="2">
    <location>
        <begin position="94"/>
        <end position="150"/>
    </location>
</feature>
<dbReference type="HOGENOM" id="CLU_1733282_0_0_1"/>
<dbReference type="InterPro" id="IPR057125">
    <property type="entry name" value="NXF1/2/3/5-like_LRR"/>
</dbReference>
<dbReference type="Proteomes" id="UP000002320">
    <property type="component" value="Unassembled WGS sequence"/>
</dbReference>
<proteinExistence type="predicted"/>
<dbReference type="GO" id="GO:0005634">
    <property type="term" value="C:nucleus"/>
    <property type="evidence" value="ECO:0007669"/>
    <property type="project" value="TreeGrafter"/>
</dbReference>
<accession>B0XER3</accession>
<keyword evidence="5" id="KW-1185">Reference proteome</keyword>
<dbReference type="InterPro" id="IPR032675">
    <property type="entry name" value="LRR_dom_sf"/>
</dbReference>
<gene>
    <name evidence="4" type="primary">6051749</name>
    <name evidence="3" type="ORF">CpipJ_CPIJ017870</name>
</gene>
<dbReference type="EnsemblMetazoa" id="CPIJ017870-RA">
    <property type="protein sequence ID" value="CPIJ017870-PA"/>
    <property type="gene ID" value="CPIJ017870"/>
</dbReference>
<dbReference type="Pfam" id="PF09162">
    <property type="entry name" value="Tap-RNA_bind"/>
    <property type="match status" value="1"/>
</dbReference>
<dbReference type="KEGG" id="cqu:CpipJ_CPIJ017870"/>
<dbReference type="PANTHER" id="PTHR10662">
    <property type="entry name" value="NUCLEAR RNA EXPORT FACTOR"/>
    <property type="match status" value="1"/>
</dbReference>
<dbReference type="STRING" id="7176.B0XER3"/>
<dbReference type="GO" id="GO:0005737">
    <property type="term" value="C:cytoplasm"/>
    <property type="evidence" value="ECO:0007669"/>
    <property type="project" value="InterPro"/>
</dbReference>
<reference evidence="4" key="2">
    <citation type="submission" date="2020-05" db="UniProtKB">
        <authorList>
            <consortium name="EnsemblMetazoa"/>
        </authorList>
    </citation>
    <scope>IDENTIFICATION</scope>
    <source>
        <strain evidence="4">JHB</strain>
    </source>
</reference>
<evidence type="ECO:0000313" key="3">
    <source>
        <dbReference type="EMBL" id="EDS26172.1"/>
    </source>
</evidence>
<evidence type="ECO:0000313" key="4">
    <source>
        <dbReference type="EnsemblMetazoa" id="CPIJ017870-PA"/>
    </source>
</evidence>
<dbReference type="SUPFAM" id="SSF52058">
    <property type="entry name" value="L domain-like"/>
    <property type="match status" value="1"/>
</dbReference>
<dbReference type="InParanoid" id="B0XER3"/>
<dbReference type="SUPFAM" id="SSF54928">
    <property type="entry name" value="RNA-binding domain, RBD"/>
    <property type="match status" value="1"/>
</dbReference>
<dbReference type="EMBL" id="DS232858">
    <property type="protein sequence ID" value="EDS26172.1"/>
    <property type="molecule type" value="Genomic_DNA"/>
</dbReference>
<name>B0XER3_CULQU</name>
<dbReference type="InterPro" id="IPR030217">
    <property type="entry name" value="NXF_fam"/>
</dbReference>
<dbReference type="VEuPathDB" id="VectorBase:CPIJ017870"/>
<protein>
    <submittedName>
        <fullName evidence="3 4">Uncharacterized protein</fullName>
    </submittedName>
</protein>
<organism>
    <name type="scientific">Culex quinquefasciatus</name>
    <name type="common">Southern house mosquito</name>
    <name type="synonym">Culex pungens</name>
    <dbReference type="NCBI Taxonomy" id="7176"/>
    <lineage>
        <taxon>Eukaryota</taxon>
        <taxon>Metazoa</taxon>
        <taxon>Ecdysozoa</taxon>
        <taxon>Arthropoda</taxon>
        <taxon>Hexapoda</taxon>
        <taxon>Insecta</taxon>
        <taxon>Pterygota</taxon>
        <taxon>Neoptera</taxon>
        <taxon>Endopterygota</taxon>
        <taxon>Diptera</taxon>
        <taxon>Nematocera</taxon>
        <taxon>Culicoidea</taxon>
        <taxon>Culicidae</taxon>
        <taxon>Culicinae</taxon>
        <taxon>Culicini</taxon>
        <taxon>Culex</taxon>
        <taxon>Culex</taxon>
    </lineage>
</organism>
<dbReference type="GO" id="GO:0016973">
    <property type="term" value="P:poly(A)+ mRNA export from nucleus"/>
    <property type="evidence" value="ECO:0007669"/>
    <property type="project" value="TreeGrafter"/>
</dbReference>
<dbReference type="Gene3D" id="3.80.10.10">
    <property type="entry name" value="Ribonuclease Inhibitor"/>
    <property type="match status" value="1"/>
</dbReference>
<dbReference type="InterPro" id="IPR035979">
    <property type="entry name" value="RBD_domain_sf"/>
</dbReference>
<sequence length="151" mass="17539">MSNRGGKNRGRNNWNQGGGGRKFYEGELFLDFLFGSSPFWTTFESSWPQLFIPHYWKVEDTAVSFYIEDFTAAETLQRMDRTIVRNGSPQCTRTVTRPQIMMAAFDVIKVNIPDLEALNLNDNKLHMLDHFKLLDKKAPNLKILYMVNNKN</sequence>
<reference evidence="3" key="1">
    <citation type="submission" date="2007-03" db="EMBL/GenBank/DDBJ databases">
        <title>Annotation of Culex pipiens quinquefasciatus.</title>
        <authorList>
            <consortium name="The Broad Institute Genome Sequencing Platform"/>
            <person name="Atkinson P.W."/>
            <person name="Hemingway J."/>
            <person name="Christensen B.M."/>
            <person name="Higgs S."/>
            <person name="Kodira C."/>
            <person name="Hannick L."/>
            <person name="Megy K."/>
            <person name="O'Leary S."/>
            <person name="Pearson M."/>
            <person name="Haas B.J."/>
            <person name="Mauceli E."/>
            <person name="Wortman J.R."/>
            <person name="Lee N.H."/>
            <person name="Guigo R."/>
            <person name="Stanke M."/>
            <person name="Alvarado L."/>
            <person name="Amedeo P."/>
            <person name="Antoine C.H."/>
            <person name="Arensburger P."/>
            <person name="Bidwell S.L."/>
            <person name="Crawford M."/>
            <person name="Camaro F."/>
            <person name="Devon K."/>
            <person name="Engels R."/>
            <person name="Hammond M."/>
            <person name="Howarth C."/>
            <person name="Koehrsen M."/>
            <person name="Lawson D."/>
            <person name="Montgomery P."/>
            <person name="Nene V."/>
            <person name="Nusbaum C."/>
            <person name="Puiu D."/>
            <person name="Romero-Severson J."/>
            <person name="Severson D.W."/>
            <person name="Shumway M."/>
            <person name="Sisk P."/>
            <person name="Stolte C."/>
            <person name="Zeng Q."/>
            <person name="Eisenstadt E."/>
            <person name="Fraser-Liggett C."/>
            <person name="Strausberg R."/>
            <person name="Galagan J."/>
            <person name="Birren B."/>
            <person name="Collins F.H."/>
        </authorList>
    </citation>
    <scope>NUCLEOTIDE SEQUENCE [LARGE SCALE GENOMIC DNA]</scope>
    <source>
        <strain evidence="3">JHB</strain>
    </source>
</reference>
<dbReference type="PANTHER" id="PTHR10662:SF22">
    <property type="entry name" value="NUCLEAR RNA EXPORT FACTOR 1"/>
    <property type="match status" value="1"/>
</dbReference>
<feature type="domain" description="Nuclear RNA export factor Tap RNA-binding" evidence="1">
    <location>
        <begin position="45"/>
        <end position="87"/>
    </location>
</feature>